<organism evidence="9 10">
    <name type="scientific">Cyclobacterium xiamenense</name>
    <dbReference type="NCBI Taxonomy" id="1297121"/>
    <lineage>
        <taxon>Bacteria</taxon>
        <taxon>Pseudomonadati</taxon>
        <taxon>Bacteroidota</taxon>
        <taxon>Cytophagia</taxon>
        <taxon>Cytophagales</taxon>
        <taxon>Cyclobacteriaceae</taxon>
        <taxon>Cyclobacterium</taxon>
    </lineage>
</organism>
<dbReference type="GO" id="GO:0055085">
    <property type="term" value="P:transmembrane transport"/>
    <property type="evidence" value="ECO:0007669"/>
    <property type="project" value="InterPro"/>
</dbReference>
<dbReference type="PANTHER" id="PTHR11814">
    <property type="entry name" value="SULFATE TRANSPORTER"/>
    <property type="match status" value="1"/>
</dbReference>
<feature type="binding site" evidence="6">
    <location>
        <position position="594"/>
    </location>
    <ligand>
        <name>Zn(2+)</name>
        <dbReference type="ChEBI" id="CHEBI:29105"/>
    </ligand>
</feature>
<dbReference type="Proteomes" id="UP000199403">
    <property type="component" value="Unassembled WGS sequence"/>
</dbReference>
<dbReference type="AlphaFoldDB" id="A0A1H6UBP6"/>
<name>A0A1H6UBP6_9BACT</name>
<feature type="transmembrane region" description="Helical" evidence="7">
    <location>
        <begin position="176"/>
        <end position="203"/>
    </location>
</feature>
<evidence type="ECO:0000256" key="4">
    <source>
        <dbReference type="ARBA" id="ARBA00022989"/>
    </source>
</evidence>
<dbReference type="OrthoDB" id="9769739at2"/>
<dbReference type="SUPFAM" id="SSF53056">
    <property type="entry name" value="beta-carbonic anhydrase, cab"/>
    <property type="match status" value="1"/>
</dbReference>
<dbReference type="InterPro" id="IPR001902">
    <property type="entry name" value="SLC26A/SulP_fam"/>
</dbReference>
<dbReference type="STRING" id="1416801.SAMN05192553_101626"/>
<feature type="transmembrane region" description="Helical" evidence="7">
    <location>
        <begin position="354"/>
        <end position="383"/>
    </location>
</feature>
<keyword evidence="6" id="KW-0479">Metal-binding</keyword>
<evidence type="ECO:0000259" key="8">
    <source>
        <dbReference type="Pfam" id="PF00916"/>
    </source>
</evidence>
<keyword evidence="3 7" id="KW-0812">Transmembrane</keyword>
<dbReference type="GO" id="GO:0004089">
    <property type="term" value="F:carbonate dehydratase activity"/>
    <property type="evidence" value="ECO:0007669"/>
    <property type="project" value="InterPro"/>
</dbReference>
<dbReference type="SMART" id="SM00947">
    <property type="entry name" value="Pro_CA"/>
    <property type="match status" value="1"/>
</dbReference>
<feature type="transmembrane region" description="Helical" evidence="7">
    <location>
        <begin position="32"/>
        <end position="51"/>
    </location>
</feature>
<dbReference type="Pfam" id="PF00484">
    <property type="entry name" value="Pro_CA"/>
    <property type="match status" value="1"/>
</dbReference>
<evidence type="ECO:0000256" key="3">
    <source>
        <dbReference type="ARBA" id="ARBA00022692"/>
    </source>
</evidence>
<evidence type="ECO:0000256" key="1">
    <source>
        <dbReference type="ARBA" id="ARBA00004141"/>
    </source>
</evidence>
<feature type="transmembrane region" description="Helical" evidence="7">
    <location>
        <begin position="273"/>
        <end position="290"/>
    </location>
</feature>
<dbReference type="InterPro" id="IPR036874">
    <property type="entry name" value="Carbonic_anhydrase_sf"/>
</dbReference>
<accession>A0A1H6UBP6</accession>
<dbReference type="Gene3D" id="3.40.1050.10">
    <property type="entry name" value="Carbonic anhydrase"/>
    <property type="match status" value="1"/>
</dbReference>
<feature type="transmembrane region" description="Helical" evidence="7">
    <location>
        <begin position="134"/>
        <end position="156"/>
    </location>
</feature>
<evidence type="ECO:0000256" key="7">
    <source>
        <dbReference type="SAM" id="Phobius"/>
    </source>
</evidence>
<evidence type="ECO:0000256" key="5">
    <source>
        <dbReference type="ARBA" id="ARBA00023136"/>
    </source>
</evidence>
<keyword evidence="4 7" id="KW-1133">Transmembrane helix</keyword>
<protein>
    <submittedName>
        <fullName evidence="9">Carbonic anhydrase</fullName>
    </submittedName>
</protein>
<feature type="domain" description="SLC26A/SulP transporter" evidence="8">
    <location>
        <begin position="31"/>
        <end position="404"/>
    </location>
</feature>
<gene>
    <name evidence="9" type="ORF">SAMN05192553_101626</name>
</gene>
<dbReference type="InterPro" id="IPR011547">
    <property type="entry name" value="SLC26A/SulP_dom"/>
</dbReference>
<dbReference type="InterPro" id="IPR001765">
    <property type="entry name" value="Carbonic_anhydrase"/>
</dbReference>
<feature type="transmembrane region" description="Helical" evidence="7">
    <location>
        <begin position="311"/>
        <end position="334"/>
    </location>
</feature>
<reference evidence="10" key="1">
    <citation type="submission" date="2016-10" db="EMBL/GenBank/DDBJ databases">
        <authorList>
            <person name="Varghese N."/>
            <person name="Submissions S."/>
        </authorList>
    </citation>
    <scope>NUCLEOTIDE SEQUENCE [LARGE SCALE GENOMIC DNA]</scope>
    <source>
        <strain evidence="10">IBRC-M 10761</strain>
    </source>
</reference>
<dbReference type="EMBL" id="FNZH01000001">
    <property type="protein sequence ID" value="SEI87077.1"/>
    <property type="molecule type" value="Genomic_DNA"/>
</dbReference>
<comment type="cofactor">
    <cofactor evidence="6">
        <name>Zn(2+)</name>
        <dbReference type="ChEBI" id="CHEBI:29105"/>
    </cofactor>
    <text evidence="6">Binds 1 zinc ion per subunit.</text>
</comment>
<sequence length="750" mass="82029">MLTNRPRFNQLKAKRQVKDISQSIFRRPGRDIPAGIVVFLVALPLCLGIALASGAPLISGLIAGMVGGLVTGIASKSHTSVSGPAASLSAVVLTALEVLETFDVFLLALFIGGLIQVILGFLKSGMIADYMPTSIIKGLLAAIGLILIISQLPYALGVELDKSRLLDYSQSFFSGVIETGALVLSLFAPGALILAVSSLLLMIFWEKTALKNVKWLPPSLFVVLFGVLLNQTFKFLLPALYLDGIHLVHIPEINDPTALFTFPDFSAIDNFQVWTYAFTIAIIGSIATLLNLEATDNLDPHKRRSPPNQELVAQGIGNSIVGLIGGIPITSVIVRSSVNIEAGAETKLSTIIHGFLLTVSVLFLSTIINLIPLASLAAILLLVGYKLTSYSIITQMYRKGWSQFIPFAVTVTAILLTDVLIGVLIGSASSVFFLLRGNYYNPFYMEETNPGSKRKTIRLELSNEVSFLNKPAIKRILWNLPKGTRITIDASFSSYIEPDVLEILNDYQTTFARENAIDFTIVGLKDSYAPSNEVVIGKPAVINRADLKKPANVLQYLKEGNKRYADGNLVSRRFQNKKLKDFIKDVPLAVVVNCIDMREPLNMLLNTGIGDLIPLKAAGTLLDNHLVHTLEIACREQGAVLIVVLANSDNHLLKNALKRVLAEPTAPFSPLLVPAIEAGYFSPERFRSEDLSHWSDRLARWNAAPAQTKIVHTNAYLRTHINQGKVGLCMAFFHRKDGTIDFFPLYQPTN</sequence>
<keyword evidence="5 7" id="KW-0472">Membrane</keyword>
<comment type="subcellular location">
    <subcellularLocation>
        <location evidence="1">Membrane</location>
        <topology evidence="1">Multi-pass membrane protein</topology>
    </subcellularLocation>
</comment>
<evidence type="ECO:0000313" key="10">
    <source>
        <dbReference type="Proteomes" id="UP000199403"/>
    </source>
</evidence>
<evidence type="ECO:0000313" key="9">
    <source>
        <dbReference type="EMBL" id="SEI87077.1"/>
    </source>
</evidence>
<feature type="transmembrane region" description="Helical" evidence="7">
    <location>
        <begin position="215"/>
        <end position="233"/>
    </location>
</feature>
<keyword evidence="6" id="KW-0862">Zinc</keyword>
<dbReference type="GO" id="GO:0008270">
    <property type="term" value="F:zinc ion binding"/>
    <property type="evidence" value="ECO:0007669"/>
    <property type="project" value="InterPro"/>
</dbReference>
<feature type="binding site" evidence="6">
    <location>
        <position position="596"/>
    </location>
    <ligand>
        <name>Zn(2+)</name>
        <dbReference type="ChEBI" id="CHEBI:29105"/>
    </ligand>
</feature>
<dbReference type="GO" id="GO:0016020">
    <property type="term" value="C:membrane"/>
    <property type="evidence" value="ECO:0007669"/>
    <property type="project" value="UniProtKB-SubCell"/>
</dbReference>
<feature type="transmembrane region" description="Helical" evidence="7">
    <location>
        <begin position="105"/>
        <end position="122"/>
    </location>
</feature>
<evidence type="ECO:0000256" key="6">
    <source>
        <dbReference type="PIRSR" id="PIRSR601765-1"/>
    </source>
</evidence>
<keyword evidence="10" id="KW-1185">Reference proteome</keyword>
<comment type="similarity">
    <text evidence="2">Belongs to the beta-class carbonic anhydrase family.</text>
</comment>
<proteinExistence type="inferred from homology"/>
<dbReference type="Pfam" id="PF00916">
    <property type="entry name" value="Sulfate_transp"/>
    <property type="match status" value="1"/>
</dbReference>
<evidence type="ECO:0000256" key="2">
    <source>
        <dbReference type="ARBA" id="ARBA00006217"/>
    </source>
</evidence>
<feature type="transmembrane region" description="Helical" evidence="7">
    <location>
        <begin position="404"/>
        <end position="435"/>
    </location>
</feature>